<feature type="domain" description="HTH arsR-type" evidence="4">
    <location>
        <begin position="1"/>
        <end position="94"/>
    </location>
</feature>
<dbReference type="Gene3D" id="1.10.10.10">
    <property type="entry name" value="Winged helix-like DNA-binding domain superfamily/Winged helix DNA-binding domain"/>
    <property type="match status" value="1"/>
</dbReference>
<dbReference type="GO" id="GO:0003677">
    <property type="term" value="F:DNA binding"/>
    <property type="evidence" value="ECO:0007669"/>
    <property type="project" value="UniProtKB-KW"/>
</dbReference>
<comment type="caution">
    <text evidence="5">The sequence shown here is derived from an EMBL/GenBank/DDBJ whole genome shotgun (WGS) entry which is preliminary data.</text>
</comment>
<dbReference type="InterPro" id="IPR001845">
    <property type="entry name" value="HTH_ArsR_DNA-bd_dom"/>
</dbReference>
<dbReference type="CDD" id="cd00090">
    <property type="entry name" value="HTH_ARSR"/>
    <property type="match status" value="1"/>
</dbReference>
<keyword evidence="3" id="KW-0804">Transcription</keyword>
<dbReference type="Pfam" id="PF01022">
    <property type="entry name" value="HTH_5"/>
    <property type="match status" value="1"/>
</dbReference>
<accession>A0A9X8NVD0</accession>
<gene>
    <name evidence="5" type="ORF">DR116_0016190</name>
</gene>
<proteinExistence type="predicted"/>
<keyword evidence="1" id="KW-0805">Transcription regulation</keyword>
<evidence type="ECO:0000313" key="5">
    <source>
        <dbReference type="EMBL" id="RWQ73574.1"/>
    </source>
</evidence>
<dbReference type="PRINTS" id="PR00778">
    <property type="entry name" value="HTHARSR"/>
</dbReference>
<evidence type="ECO:0000256" key="2">
    <source>
        <dbReference type="ARBA" id="ARBA00023125"/>
    </source>
</evidence>
<dbReference type="PANTHER" id="PTHR43132:SF2">
    <property type="entry name" value="ARSENICAL RESISTANCE OPERON REPRESSOR ARSR-RELATED"/>
    <property type="match status" value="1"/>
</dbReference>
<dbReference type="InterPro" id="IPR051011">
    <property type="entry name" value="Metal_resp_trans_reg"/>
</dbReference>
<organism evidence="5 6">
    <name type="scientific">Bacillus cereus</name>
    <dbReference type="NCBI Taxonomy" id="1396"/>
    <lineage>
        <taxon>Bacteria</taxon>
        <taxon>Bacillati</taxon>
        <taxon>Bacillota</taxon>
        <taxon>Bacilli</taxon>
        <taxon>Bacillales</taxon>
        <taxon>Bacillaceae</taxon>
        <taxon>Bacillus</taxon>
        <taxon>Bacillus cereus group</taxon>
    </lineage>
</organism>
<name>A0A9X8NVD0_BACCE</name>
<evidence type="ECO:0000259" key="4">
    <source>
        <dbReference type="PROSITE" id="PS50987"/>
    </source>
</evidence>
<dbReference type="InterPro" id="IPR011991">
    <property type="entry name" value="ArsR-like_HTH"/>
</dbReference>
<reference evidence="5 6" key="1">
    <citation type="submission" date="2019-01" db="EMBL/GenBank/DDBJ databases">
        <title>Draft genome sequence of heavy metal resistant Bacillus cereus NWUAB01.</title>
        <authorList>
            <person name="Babalola O."/>
            <person name="Aremu B.R."/>
            <person name="Ayangbenro A.S."/>
        </authorList>
    </citation>
    <scope>NUCLEOTIDE SEQUENCE [LARGE SCALE GENOMIC DNA]</scope>
    <source>
        <strain evidence="5 6">NWUAB01</strain>
    </source>
</reference>
<dbReference type="AlphaFoldDB" id="A0A9X8NVD0"/>
<dbReference type="InterPro" id="IPR036390">
    <property type="entry name" value="WH_DNA-bd_sf"/>
</dbReference>
<evidence type="ECO:0000256" key="3">
    <source>
        <dbReference type="ARBA" id="ARBA00023163"/>
    </source>
</evidence>
<protein>
    <submittedName>
        <fullName evidence="5">ArsR family transcriptional regulator</fullName>
    </submittedName>
</protein>
<dbReference type="InterPro" id="IPR036388">
    <property type="entry name" value="WH-like_DNA-bd_sf"/>
</dbReference>
<sequence>MSIYKENANLLKAISHSIRIKIVIELNKRGPCTVNQIMEFLEKPQSTTSQHLAIMKSQKILASNRKRNEVYYNVQNKKINTLIEVLLGQNIDNF</sequence>
<dbReference type="PROSITE" id="PS50987">
    <property type="entry name" value="HTH_ARSR_2"/>
    <property type="match status" value="1"/>
</dbReference>
<evidence type="ECO:0000256" key="1">
    <source>
        <dbReference type="ARBA" id="ARBA00023015"/>
    </source>
</evidence>
<dbReference type="NCBIfam" id="NF033788">
    <property type="entry name" value="HTH_metalloreg"/>
    <property type="match status" value="1"/>
</dbReference>
<dbReference type="SMART" id="SM00418">
    <property type="entry name" value="HTH_ARSR"/>
    <property type="match status" value="1"/>
</dbReference>
<keyword evidence="2" id="KW-0238">DNA-binding</keyword>
<dbReference type="EMBL" id="QNGD03000007">
    <property type="protein sequence ID" value="RWQ73574.1"/>
    <property type="molecule type" value="Genomic_DNA"/>
</dbReference>
<dbReference type="GO" id="GO:0003700">
    <property type="term" value="F:DNA-binding transcription factor activity"/>
    <property type="evidence" value="ECO:0007669"/>
    <property type="project" value="InterPro"/>
</dbReference>
<dbReference type="RefSeq" id="WP_113303636.1">
    <property type="nucleotide sequence ID" value="NZ_QNGD03000007.1"/>
</dbReference>
<dbReference type="PANTHER" id="PTHR43132">
    <property type="entry name" value="ARSENICAL RESISTANCE OPERON REPRESSOR ARSR-RELATED"/>
    <property type="match status" value="1"/>
</dbReference>
<dbReference type="Proteomes" id="UP000253597">
    <property type="component" value="Unassembled WGS sequence"/>
</dbReference>
<dbReference type="SUPFAM" id="SSF46785">
    <property type="entry name" value="Winged helix' DNA-binding domain"/>
    <property type="match status" value="1"/>
</dbReference>
<evidence type="ECO:0000313" key="6">
    <source>
        <dbReference type="Proteomes" id="UP000253597"/>
    </source>
</evidence>